<comment type="caution">
    <text evidence="2">The sequence shown here is derived from an EMBL/GenBank/DDBJ whole genome shotgun (WGS) entry which is preliminary data.</text>
</comment>
<accession>A0A836FME2</accession>
<gene>
    <name evidence="2" type="ORF">G6Z78_0010049</name>
</gene>
<evidence type="ECO:0000313" key="3">
    <source>
        <dbReference type="Proteomes" id="UP000668214"/>
    </source>
</evidence>
<feature type="non-terminal residue" evidence="2">
    <location>
        <position position="323"/>
    </location>
</feature>
<reference evidence="2" key="1">
    <citation type="submission" date="2020-02" db="EMBL/GenBank/DDBJ databases">
        <title>Relaxed selection underlies rapid genomic changes in the transitions from sociality to social parasitism in ants.</title>
        <authorList>
            <person name="Bi X."/>
        </authorList>
    </citation>
    <scope>NUCLEOTIDE SEQUENCE</scope>
    <source>
        <strain evidence="2">BGI-DK2014c</strain>
        <tissue evidence="2">Whole body</tissue>
    </source>
</reference>
<name>A0A836FME2_9HYME</name>
<dbReference type="PANTHER" id="PTHR11012">
    <property type="entry name" value="PROTEIN KINASE-LIKE DOMAIN-CONTAINING"/>
    <property type="match status" value="1"/>
</dbReference>
<dbReference type="SUPFAM" id="SSF56112">
    <property type="entry name" value="Protein kinase-like (PK-like)"/>
    <property type="match status" value="1"/>
</dbReference>
<dbReference type="PANTHER" id="PTHR11012:SF56">
    <property type="entry name" value="CHK KINASE-LIKE DOMAIN-CONTAINING PROTEIN-RELATED"/>
    <property type="match status" value="1"/>
</dbReference>
<dbReference type="AlphaFoldDB" id="A0A836FME2"/>
<dbReference type="InterPro" id="IPR004119">
    <property type="entry name" value="EcKL"/>
</dbReference>
<evidence type="ECO:0000259" key="1">
    <source>
        <dbReference type="SMART" id="SM00587"/>
    </source>
</evidence>
<dbReference type="EMBL" id="JAANIA010000992">
    <property type="protein sequence ID" value="KAG5322211.1"/>
    <property type="molecule type" value="Genomic_DNA"/>
</dbReference>
<protein>
    <submittedName>
        <fullName evidence="2">MOS1T transposase</fullName>
    </submittedName>
</protein>
<proteinExistence type="predicted"/>
<dbReference type="Proteomes" id="UP000668214">
    <property type="component" value="Unassembled WGS sequence"/>
</dbReference>
<sequence length="323" mass="37405">MIQKQGHWVPYELKPRDVERRFGTCELLLQRQKRKGFLLSEMALETSTWLNQCFVENILRRLEDDNSIQVTNIFSKPATTKGDNYTSDMIRITTEYSRDQNSYRIKEKKSIIFKILPELGSVIKSGLFHNEMSMMSNTLNKMNKLLEPKYRLSGKILYVQNEDPMFLAIEDLASLGFRMANRLSGLDLDHSILELHGLARFHAASVALCEKEPKQKEMYSKGVDFQLCVYPSSALDLLFFLNTCSSLDVMENKKNILLNEYFSTLLATMKELNCKTPPPTMEELKATMKRKADYGMIIFFVVLPFMLCCKNEAKDLDELWSSY</sequence>
<keyword evidence="3" id="KW-1185">Reference proteome</keyword>
<evidence type="ECO:0000313" key="2">
    <source>
        <dbReference type="EMBL" id="KAG5322211.1"/>
    </source>
</evidence>
<dbReference type="SMART" id="SM00587">
    <property type="entry name" value="CHK"/>
    <property type="match status" value="1"/>
</dbReference>
<feature type="domain" description="CHK kinase-like" evidence="1">
    <location>
        <begin position="167"/>
        <end position="271"/>
    </location>
</feature>
<organism evidence="2 3">
    <name type="scientific">Pseudoatta argentina</name>
    <dbReference type="NCBI Taxonomy" id="621737"/>
    <lineage>
        <taxon>Eukaryota</taxon>
        <taxon>Metazoa</taxon>
        <taxon>Ecdysozoa</taxon>
        <taxon>Arthropoda</taxon>
        <taxon>Hexapoda</taxon>
        <taxon>Insecta</taxon>
        <taxon>Pterygota</taxon>
        <taxon>Neoptera</taxon>
        <taxon>Endopterygota</taxon>
        <taxon>Hymenoptera</taxon>
        <taxon>Apocrita</taxon>
        <taxon>Aculeata</taxon>
        <taxon>Formicoidea</taxon>
        <taxon>Formicidae</taxon>
        <taxon>Myrmicinae</taxon>
        <taxon>Pseudoatta</taxon>
    </lineage>
</organism>
<feature type="non-terminal residue" evidence="2">
    <location>
        <position position="1"/>
    </location>
</feature>
<dbReference type="Pfam" id="PF02958">
    <property type="entry name" value="EcKL"/>
    <property type="match status" value="2"/>
</dbReference>
<dbReference type="InterPro" id="IPR011009">
    <property type="entry name" value="Kinase-like_dom_sf"/>
</dbReference>
<dbReference type="InterPro" id="IPR015897">
    <property type="entry name" value="CHK_kinase-like"/>
</dbReference>